<organism evidence="1 2">
    <name type="scientific">Strongyloides stercoralis</name>
    <name type="common">Threadworm</name>
    <dbReference type="NCBI Taxonomy" id="6248"/>
    <lineage>
        <taxon>Eukaryota</taxon>
        <taxon>Metazoa</taxon>
        <taxon>Ecdysozoa</taxon>
        <taxon>Nematoda</taxon>
        <taxon>Chromadorea</taxon>
        <taxon>Rhabditida</taxon>
        <taxon>Tylenchina</taxon>
        <taxon>Panagrolaimomorpha</taxon>
        <taxon>Strongyloidoidea</taxon>
        <taxon>Strongyloididae</taxon>
        <taxon>Strongyloides</taxon>
    </lineage>
</organism>
<accession>A0AAF5DDZ3</accession>
<name>A0AAF5DDZ3_STRER</name>
<dbReference type="WBParaSite" id="TCONS_00010630.p1">
    <property type="protein sequence ID" value="TCONS_00010630.p1"/>
    <property type="gene ID" value="XLOC_004016"/>
</dbReference>
<evidence type="ECO:0000313" key="2">
    <source>
        <dbReference type="WBParaSite" id="TCONS_00010630.p1"/>
    </source>
</evidence>
<evidence type="ECO:0000313" key="1">
    <source>
        <dbReference type="Proteomes" id="UP000035681"/>
    </source>
</evidence>
<dbReference type="PANTHER" id="PTHR35017">
    <property type="entry name" value="PROTEIN CBG16223-RELATED"/>
    <property type="match status" value="1"/>
</dbReference>
<keyword evidence="1" id="KW-1185">Reference proteome</keyword>
<proteinExistence type="predicted"/>
<protein>
    <submittedName>
        <fullName evidence="2">ShKT domain-containing protein</fullName>
    </submittedName>
</protein>
<sequence length="316" mass="36879">CYVTDNETLLYSPSKKIFTVDTVPCCGDMIGETACKRLRKKNEFKFQNKCENEADFSLVQCCQTCGGDTAPLRHKKLFNEGSLSKHCFDRHSPKFCEKFLLHKDHWATSTWSCSGEYAHIAFRICRKTCSFCRRDAYDNKDGSVYKAKRCGALTPTKIRYFDDENNLEDYFISSNNFKSSSMPCCLETIGKNSCEEMLRTKPYIFEEKCEKDPDFAIIQCCHTCQTNVKEYGLKIFKKGKKSKECFDRHEKKFCLQFLYRLGAWSGMKNNEMSCEGDSFPLAFRICRKTCGFCDRRLYLNNNISDYCKEREKLKHF</sequence>
<reference evidence="2" key="1">
    <citation type="submission" date="2024-02" db="UniProtKB">
        <authorList>
            <consortium name="WormBaseParasite"/>
        </authorList>
    </citation>
    <scope>IDENTIFICATION</scope>
</reference>
<dbReference type="Proteomes" id="UP000035681">
    <property type="component" value="Unplaced"/>
</dbReference>
<dbReference type="AlphaFoldDB" id="A0AAF5DDZ3"/>
<dbReference type="PANTHER" id="PTHR35017:SF1">
    <property type="entry name" value="SHKT DOMAIN-CONTAINING PROTEIN"/>
    <property type="match status" value="1"/>
</dbReference>